<dbReference type="EMBL" id="CP009288">
    <property type="protein sequence ID" value="AIQ12610.1"/>
    <property type="molecule type" value="Genomic_DNA"/>
</dbReference>
<dbReference type="RefSeq" id="WP_042206454.1">
    <property type="nucleotide sequence ID" value="NZ_CP009288.1"/>
</dbReference>
<evidence type="ECO:0000313" key="2">
    <source>
        <dbReference type="Proteomes" id="UP000029409"/>
    </source>
</evidence>
<dbReference type="Proteomes" id="UP000029409">
    <property type="component" value="Chromosome"/>
</dbReference>
<accession>A0A089HPF1</accession>
<dbReference type="OrthoDB" id="568465at2"/>
<protein>
    <submittedName>
        <fullName evidence="1">Uncharacterized protein</fullName>
    </submittedName>
</protein>
<name>A0A089HPF1_PAEDU</name>
<proteinExistence type="predicted"/>
<evidence type="ECO:0000313" key="1">
    <source>
        <dbReference type="EMBL" id="AIQ12610.1"/>
    </source>
</evidence>
<dbReference type="SUPFAM" id="SSF52540">
    <property type="entry name" value="P-loop containing nucleoside triphosphate hydrolases"/>
    <property type="match status" value="1"/>
</dbReference>
<dbReference type="eggNOG" id="COG5635">
    <property type="taxonomic scope" value="Bacteria"/>
</dbReference>
<dbReference type="Gene3D" id="3.40.50.300">
    <property type="entry name" value="P-loop containing nucleotide triphosphate hydrolases"/>
    <property type="match status" value="1"/>
</dbReference>
<dbReference type="InterPro" id="IPR027417">
    <property type="entry name" value="P-loop_NTPase"/>
</dbReference>
<sequence length="1384" mass="161617">MSNLIYDWERFWCNRSGTFSLTDNGFLYDPLSQYGRIANPGVKTIDELHEIRCIALLGEPGIGKTQALQRIVGSYNAQSNIIFINLRSYGIGSEERLIKELFRNSKFLKCQESNEEVYIFLDSLDECLLRINHMAALIIDELKKYNTKKIYLRIACRTADWPNQFENDLINLWDKDQFRAVELLPLRRCDVVEAARDNNLDFDDFMKGIIQKEIVSFAIKPITLKMLIGIYRKHGQFPETQQEIYLQGCQLLCEEQNDGRKMTVQVDSRKRLTIATRIAALTIFMNKFAIWCGTDYGNIPEEDLRLSDIIDGSDRTLHESFVINEGDLLEVLSSGLFSSRGSNRLGWAHQSYAEFLAALYIIEHQMTYEQTISLIRHPNDEEKKLVPQLYEVSSWIATFNSEIFNYIVAVEPEILLRSDILNAETKIKKGLVQCLLDKYDSGQLHDGHHEINDLLYKLNHDELADQLRIYINDTSKNLFVRRFALRIAKACVVESLQKDILKVALEQNEEYYLRTYASKAFAVLCDKTELIKLLPLAESEAGEDPDDELKGNALQALWPDHISSPKMFSLLTVPKRKNLLGSYYYFLRHCIIPGFKIADLSDILNWTTQFVNAHVVKTWIEDVLHYAIDRGWNEVRNPSITKLYIDLLRVRIKNFDRLNYMSKLKDDELTRKYIIEKLIMTSQSQVDIAYLANSPLVNWSDFSWLLGQTLIEEKAEIQQKYIELLFRIFNWDDSQHIHLLIEAINKNDALAMTFSVYTEPIPLNSDRTKDIKDDYYFHENIRRRSEKKKLTLLPISKRMEFVLNKVEAGDINSWRMIYIELAVDQEGIIRDEHEPNIQNYDNWSTINDEHRNKIIESAHLYIKQADSNKEDWFCTDAIYRSALAGYKALRIIYEFDYSFLHTLTTVEWENWIPVLLSQPLVSSEEKKIQSDLISLAYFHAPEQLISDLLAIMKYENEQHSNIFVNTLVEECWDDRLSKSVFEFLKSFDLEPQAKKTIMEQLLAHQIVGIEDYTKSLIELGINSNDEQFKKNAEMAAIALCNNSINGWEWIWQYKDIHFFKEIILRISDEGKAKLILNSMSESFLSDLYTWLELHFPHREDPGHEDKEMAHFISPREEIAELRDNVLRLLINRGSEQSREAVQRIVNEFPRLTWLKWSLIEAQNATRRNKWIPPRAKDIILLADNKQKRLVQSGNELLVIILDALKKIQKRLHGTTPEVFLLWNNIDKNKCRPRTENEFSDYIKVRLEDEIKGQGIILNREVEIQRTLGSERGERTDIQVDAILPRDSGQYDKLTVIIEVKANWHSELFEAMKMQLADRYLREGKTSYGLFLVGWFASEKWDSNDSRKNKVPQCGFTETNNKLQVQANNLSENKNVKSFVMDVRF</sequence>
<dbReference type="KEGG" id="pdu:PDUR_12405"/>
<dbReference type="STRING" id="44251.PDUR_12405"/>
<gene>
    <name evidence="1" type="ORF">PDUR_12405</name>
</gene>
<organism evidence="1 2">
    <name type="scientific">Paenibacillus durus</name>
    <name type="common">Paenibacillus azotofixans</name>
    <dbReference type="NCBI Taxonomy" id="44251"/>
    <lineage>
        <taxon>Bacteria</taxon>
        <taxon>Bacillati</taxon>
        <taxon>Bacillota</taxon>
        <taxon>Bacilli</taxon>
        <taxon>Bacillales</taxon>
        <taxon>Paenibacillaceae</taxon>
        <taxon>Paenibacillus</taxon>
    </lineage>
</organism>
<keyword evidence="2" id="KW-1185">Reference proteome</keyword>
<reference evidence="1 2" key="1">
    <citation type="submission" date="2014-08" db="EMBL/GenBank/DDBJ databases">
        <title>Comparative genomics of the Paenibacillus odorifer group.</title>
        <authorList>
            <person name="den Bakker H.C."/>
            <person name="Tsai Y.-C."/>
            <person name="Martin N."/>
            <person name="Korlach J."/>
            <person name="Wiedmann M."/>
        </authorList>
    </citation>
    <scope>NUCLEOTIDE SEQUENCE [LARGE SCALE GENOMIC DNA]</scope>
    <source>
        <strain evidence="1 2">DSM 1735</strain>
    </source>
</reference>